<accession>A0A7S4MCY9</accession>
<dbReference type="AlphaFoldDB" id="A0A7S4MCY9"/>
<sequence length="126" mass="14458">MSYQQQWSVQEQGREHEMVMVNDPAISDLNSLIKEKDVLIDTLQRKIHTTNASLQQRIDELQRIAEIVRKNSEFLGSIQNQIENTNTIVTIKTVEAVINKYQQTGDQIREIAENALSQATDECSQE</sequence>
<organism evidence="1">
    <name type="scientific">Vannella robusta</name>
    <dbReference type="NCBI Taxonomy" id="1487602"/>
    <lineage>
        <taxon>Eukaryota</taxon>
        <taxon>Amoebozoa</taxon>
        <taxon>Discosea</taxon>
        <taxon>Flabellinia</taxon>
        <taxon>Vannellidae</taxon>
        <taxon>Vannella</taxon>
    </lineage>
</organism>
<protein>
    <submittedName>
        <fullName evidence="1">Uncharacterized protein</fullName>
    </submittedName>
</protein>
<dbReference type="EMBL" id="HBKP01009282">
    <property type="protein sequence ID" value="CAE2214386.1"/>
    <property type="molecule type" value="Transcribed_RNA"/>
</dbReference>
<name>A0A7S4MCY9_9EUKA</name>
<gene>
    <name evidence="1" type="ORF">VSP0166_LOCUS6550</name>
</gene>
<evidence type="ECO:0000313" key="1">
    <source>
        <dbReference type="EMBL" id="CAE2214386.1"/>
    </source>
</evidence>
<proteinExistence type="predicted"/>
<reference evidence="1" key="1">
    <citation type="submission" date="2021-01" db="EMBL/GenBank/DDBJ databases">
        <authorList>
            <person name="Corre E."/>
            <person name="Pelletier E."/>
            <person name="Niang G."/>
            <person name="Scheremetjew M."/>
            <person name="Finn R."/>
            <person name="Kale V."/>
            <person name="Holt S."/>
            <person name="Cochrane G."/>
            <person name="Meng A."/>
            <person name="Brown T."/>
            <person name="Cohen L."/>
        </authorList>
    </citation>
    <scope>NUCLEOTIDE SEQUENCE</scope>
    <source>
        <strain evidence="1">DIVA3 518/3/11/1/6</strain>
    </source>
</reference>